<protein>
    <submittedName>
        <fullName evidence="2">Uncharacterized protein</fullName>
    </submittedName>
</protein>
<gene>
    <name evidence="2" type="ORF">HX89_13160</name>
</gene>
<proteinExistence type="predicted"/>
<evidence type="ECO:0000313" key="2">
    <source>
        <dbReference type="EMBL" id="AIF41719.1"/>
    </source>
</evidence>
<dbReference type="KEGG" id="dni:HX89_13160"/>
<reference evidence="2 3" key="1">
    <citation type="submission" date="2014-07" db="EMBL/GenBank/DDBJ databases">
        <title>Genome Sequencing of Dermacoccus nishinomiyaensis.</title>
        <authorList>
            <person name="Hong K.W."/>
            <person name="Chan K.G."/>
        </authorList>
    </citation>
    <scope>NUCLEOTIDE SEQUENCE [LARGE SCALE GENOMIC DNA]</scope>
    <source>
        <strain evidence="2 3">M25</strain>
    </source>
</reference>
<dbReference type="HOGENOM" id="CLU_2478204_0_0_11"/>
<dbReference type="EMBL" id="CP008889">
    <property type="protein sequence ID" value="AIF41719.1"/>
    <property type="molecule type" value="Genomic_DNA"/>
</dbReference>
<keyword evidence="1" id="KW-0472">Membrane</keyword>
<dbReference type="Proteomes" id="UP000027986">
    <property type="component" value="Chromosome"/>
</dbReference>
<dbReference type="AlphaFoldDB" id="A0A075JIE5"/>
<keyword evidence="3" id="KW-1185">Reference proteome</keyword>
<keyword evidence="1" id="KW-0812">Transmembrane</keyword>
<sequence length="87" mass="9992">MIFAIVLVPFIVVLVYLIGELALLLLLVPLLALTRFVFRRPWAVCVSRRGRVLHEERCPTFSAARARRGDLAQAVRTGTWRELPRQH</sequence>
<evidence type="ECO:0000313" key="3">
    <source>
        <dbReference type="Proteomes" id="UP000027986"/>
    </source>
</evidence>
<accession>A0A075JIE5</accession>
<feature type="transmembrane region" description="Helical" evidence="1">
    <location>
        <begin position="6"/>
        <end position="33"/>
    </location>
</feature>
<organism evidence="2 3">
    <name type="scientific">Dermacoccus nishinomiyaensis</name>
    <dbReference type="NCBI Taxonomy" id="1274"/>
    <lineage>
        <taxon>Bacteria</taxon>
        <taxon>Bacillati</taxon>
        <taxon>Actinomycetota</taxon>
        <taxon>Actinomycetes</taxon>
        <taxon>Micrococcales</taxon>
        <taxon>Dermacoccaceae</taxon>
        <taxon>Dermacoccus</taxon>
    </lineage>
</organism>
<keyword evidence="1" id="KW-1133">Transmembrane helix</keyword>
<name>A0A075JIE5_9MICO</name>
<evidence type="ECO:0000256" key="1">
    <source>
        <dbReference type="SAM" id="Phobius"/>
    </source>
</evidence>